<dbReference type="EMBL" id="JAQLOI010000003">
    <property type="protein sequence ID" value="MDB1126181.1"/>
    <property type="molecule type" value="Genomic_DNA"/>
</dbReference>
<dbReference type="Proteomes" id="UP001210678">
    <property type="component" value="Unassembled WGS sequence"/>
</dbReference>
<sequence length="93" mass="10266">MSVSSINSGYQLIQRSKLLSEEAASEIADAKKMNNLEFNKIDNDDLSINKEKPSPSTQESLNKLQQAKTYNQAGASLIQRSNDIIGTILDTHI</sequence>
<comment type="caution">
    <text evidence="1">The sequence shown here is derived from an EMBL/GenBank/DDBJ whole genome shotgun (WGS) entry which is preliminary data.</text>
</comment>
<dbReference type="RefSeq" id="WP_272140576.1">
    <property type="nucleotide sequence ID" value="NZ_JAQLOI010000003.1"/>
</dbReference>
<organism evidence="1 2">
    <name type="scientific">Vibrio algarum</name>
    <dbReference type="NCBI Taxonomy" id="3020714"/>
    <lineage>
        <taxon>Bacteria</taxon>
        <taxon>Pseudomonadati</taxon>
        <taxon>Pseudomonadota</taxon>
        <taxon>Gammaproteobacteria</taxon>
        <taxon>Vibrionales</taxon>
        <taxon>Vibrionaceae</taxon>
        <taxon>Vibrio</taxon>
    </lineage>
</organism>
<gene>
    <name evidence="1" type="ORF">PGX00_21930</name>
</gene>
<name>A0ABT4YXA2_9VIBR</name>
<evidence type="ECO:0008006" key="3">
    <source>
        <dbReference type="Google" id="ProtNLM"/>
    </source>
</evidence>
<proteinExistence type="predicted"/>
<evidence type="ECO:0000313" key="1">
    <source>
        <dbReference type="EMBL" id="MDB1126181.1"/>
    </source>
</evidence>
<keyword evidence="2" id="KW-1185">Reference proteome</keyword>
<protein>
    <recommendedName>
        <fullName evidence="3">Flagellar biosynthesis protein FlgE</fullName>
    </recommendedName>
</protein>
<evidence type="ECO:0000313" key="2">
    <source>
        <dbReference type="Proteomes" id="UP001210678"/>
    </source>
</evidence>
<accession>A0ABT4YXA2</accession>
<reference evidence="1 2" key="1">
    <citation type="submission" date="2023-01" db="EMBL/GenBank/DDBJ databases">
        <title>Vibrio sp. KJ40-1 sp.nov, isolated from marine algae.</title>
        <authorList>
            <person name="Butt M."/>
            <person name="Kim J.M.J."/>
            <person name="Jeon C.O.C."/>
        </authorList>
    </citation>
    <scope>NUCLEOTIDE SEQUENCE [LARGE SCALE GENOMIC DNA]</scope>
    <source>
        <strain evidence="1 2">KJ40-1</strain>
    </source>
</reference>